<dbReference type="AlphaFoldDB" id="A0A838BPX2"/>
<dbReference type="RefSeq" id="WP_181053243.1">
    <property type="nucleotide sequence ID" value="NZ_JACDXJ010000001.1"/>
</dbReference>
<dbReference type="EMBL" id="JACDXJ010000001">
    <property type="protein sequence ID" value="MBA1157794.1"/>
    <property type="molecule type" value="Genomic_DNA"/>
</dbReference>
<evidence type="ECO:0000313" key="2">
    <source>
        <dbReference type="Proteomes" id="UP000572984"/>
    </source>
</evidence>
<protein>
    <submittedName>
        <fullName evidence="1">Uncharacterized protein</fullName>
    </submittedName>
</protein>
<evidence type="ECO:0000313" key="1">
    <source>
        <dbReference type="EMBL" id="MBA1157794.1"/>
    </source>
</evidence>
<dbReference type="Proteomes" id="UP000572984">
    <property type="component" value="Unassembled WGS sequence"/>
</dbReference>
<reference evidence="1 2" key="1">
    <citation type="submission" date="2020-07" db="EMBL/GenBank/DDBJ databases">
        <title>Draft genome and description of Microvirga mediterraneensis Marseille-Q2068 sp. nov.</title>
        <authorList>
            <person name="Boxberger M."/>
        </authorList>
    </citation>
    <scope>NUCLEOTIDE SEQUENCE [LARGE SCALE GENOMIC DNA]</scope>
    <source>
        <strain evidence="1 2">Marseille-Q2068</strain>
    </source>
</reference>
<gene>
    <name evidence="1" type="ORF">H0S73_16910</name>
</gene>
<sequence>MAESKRPTSRSPEVIEIAAEKLAPEVAKWCNEPVNDEIREGLVSALRYGTDGYKLARELEDKWYISPDAELVEILEGASSIVWDAERQAVAEWVKTNGIAADLPIETLVETPHGTGVIRDKSEEQATYTVCIPEHAERSTGYIGTIYPVEKCKVVEVAQ</sequence>
<organism evidence="1 2">
    <name type="scientific">Microvirga mediterraneensis</name>
    <dbReference type="NCBI Taxonomy" id="2754695"/>
    <lineage>
        <taxon>Bacteria</taxon>
        <taxon>Pseudomonadati</taxon>
        <taxon>Pseudomonadota</taxon>
        <taxon>Alphaproteobacteria</taxon>
        <taxon>Hyphomicrobiales</taxon>
        <taxon>Methylobacteriaceae</taxon>
        <taxon>Microvirga</taxon>
    </lineage>
</organism>
<proteinExistence type="predicted"/>
<comment type="caution">
    <text evidence="1">The sequence shown here is derived from an EMBL/GenBank/DDBJ whole genome shotgun (WGS) entry which is preliminary data.</text>
</comment>
<name>A0A838BPX2_9HYPH</name>
<keyword evidence="2" id="KW-1185">Reference proteome</keyword>
<accession>A0A838BPX2</accession>